<keyword evidence="2" id="KW-1185">Reference proteome</keyword>
<sequence>MKPRFSWRTVALLAAALVTALVAYGGVRFLSPGGSAPAAPTGLELTVGVGNVSAKWQSVTGADRYLLLRGDEVVYAGAEPHGTDVTVTKGRQTYRVQAIARGVSSALSEPRTTEAGEGWGVGAPLVALFPKLLPPAPKTEAQWRGLRCNWQIRPGRNELGPSEHGAGSLGMRYRLICAADMVLSLHTMWFTSKDAVDGYMSKVIRDSQALRWNHGSGFWLGSTNEGYLKFDDPKLSLVVIGIAHSDNKPGSRSEFLTVANDLPI</sequence>
<dbReference type="InterPro" id="IPR013783">
    <property type="entry name" value="Ig-like_fold"/>
</dbReference>
<organism evidence="1 2">
    <name type="scientific">Gordonia crocea</name>
    <dbReference type="NCBI Taxonomy" id="589162"/>
    <lineage>
        <taxon>Bacteria</taxon>
        <taxon>Bacillati</taxon>
        <taxon>Actinomycetota</taxon>
        <taxon>Actinomycetes</taxon>
        <taxon>Mycobacteriales</taxon>
        <taxon>Gordoniaceae</taxon>
        <taxon>Gordonia</taxon>
    </lineage>
</organism>
<dbReference type="RefSeq" id="WP_161926291.1">
    <property type="nucleotide sequence ID" value="NZ_BJOU01000001.1"/>
</dbReference>
<comment type="caution">
    <text evidence="1">The sequence shown here is derived from an EMBL/GenBank/DDBJ whole genome shotgun (WGS) entry which is preliminary data.</text>
</comment>
<protein>
    <submittedName>
        <fullName evidence="1">Uncharacterized protein</fullName>
    </submittedName>
</protein>
<dbReference type="AlphaFoldDB" id="A0A7I9UUR6"/>
<dbReference type="EMBL" id="BJOU01000001">
    <property type="protein sequence ID" value="GED96878.1"/>
    <property type="molecule type" value="Genomic_DNA"/>
</dbReference>
<evidence type="ECO:0000313" key="2">
    <source>
        <dbReference type="Proteomes" id="UP000444980"/>
    </source>
</evidence>
<proteinExistence type="predicted"/>
<dbReference type="GO" id="GO:0005975">
    <property type="term" value="P:carbohydrate metabolic process"/>
    <property type="evidence" value="ECO:0007669"/>
    <property type="project" value="UniProtKB-ARBA"/>
</dbReference>
<name>A0A7I9UUR6_9ACTN</name>
<reference evidence="2" key="1">
    <citation type="submission" date="2019-06" db="EMBL/GenBank/DDBJ databases">
        <title>Gordonia isolated from sludge of a wastewater treatment plant.</title>
        <authorList>
            <person name="Tamura T."/>
            <person name="Aoyama K."/>
            <person name="Kang Y."/>
            <person name="Saito S."/>
            <person name="Akiyama N."/>
            <person name="Yazawa K."/>
            <person name="Gonoi T."/>
            <person name="Mikami Y."/>
        </authorList>
    </citation>
    <scope>NUCLEOTIDE SEQUENCE [LARGE SCALE GENOMIC DNA]</scope>
    <source>
        <strain evidence="2">NBRC 107697</strain>
    </source>
</reference>
<evidence type="ECO:0000313" key="1">
    <source>
        <dbReference type="EMBL" id="GED96878.1"/>
    </source>
</evidence>
<dbReference type="Proteomes" id="UP000444980">
    <property type="component" value="Unassembled WGS sequence"/>
</dbReference>
<accession>A0A7I9UUR6</accession>
<dbReference type="OrthoDB" id="5177259at2"/>
<gene>
    <name evidence="1" type="ORF">nbrc107697_09170</name>
</gene>
<dbReference type="Gene3D" id="2.60.40.10">
    <property type="entry name" value="Immunoglobulins"/>
    <property type="match status" value="1"/>
</dbReference>